<evidence type="ECO:0000313" key="7">
    <source>
        <dbReference type="EMBL" id="MEK0082976.1"/>
    </source>
</evidence>
<dbReference type="InterPro" id="IPR029063">
    <property type="entry name" value="SAM-dependent_MTases_sf"/>
</dbReference>
<evidence type="ECO:0000259" key="6">
    <source>
        <dbReference type="Pfam" id="PF07669"/>
    </source>
</evidence>
<sequence length="1317" mass="147118">MSRPFDHGFTALSVQGGLLPPEFLRTVASLEAGQQDNASYGLTRSLAIREEIGRNFRIAADLWADFRARRGSSGAELRRAAVDGWLVPFLTQVLGFKGVEPSSVPLSLGGRSFPLTHRAHGGAVPLVLVPPGFDLDRADPLFGEEGRRRTPMGLLQEYLNAAEDAVWGLVANGLTLRILRDNPNFTKPAWIELDLERVFEDQVYPDFAAFWLLAHGSRFQPRTEGQPASCILERWRQAAQATGERAREKLRDGVATALLTLGRGFVRHPANDTLRAKLGDGRLDAMGLHQQLLRLVYRCLFLFVVEDRDLLHPPGTSTAARRLWRQGYGIGQLRERALRSRLHDGYGDLWQSLEIAFQALERGAPEIGAPALGGLFDRGMCPDLFGASLRNRDLLAAIAALAFFRPDRSTGLARVNYRDLDTEELGSVYESLLELHPQVGREPWDFAYLGLDGDAAKGSERKLTGSYYTPSSLVDELVKSTLEPVIRRTMSEHPHDQREALLRLKILDPACGSGHFLLAAARRLAFEIARLDAAPDAPTEAQRQHAMREVVQRCIYGVDRNPLALELCKTALWIETVEPGKPLSFLDHHLRCGDALVGVLDPNVLEAGIPDEAYKPKTGDDRETARTLKAQNKAERERPLLRLSLRQEFVTLADGFEQLAAMAEDLPQEVAAKAEAYTRLLAGEFVSRLRTAADLWTAAFFARIERPRPGQPQRVPTTRDVWEAIRSAGGRQGPRAAEAAALADTYRFFHWPLEFPEVFHQGGFDVVLGNPPWERIKLQEQEFFAARHEAIAGAPNKAAREKLIKGLAISANPVDRKLHAAFETAKAGAEAASQFIRGSGRFPLTAVGDVNTYAVFAELTLRALGPKGRAGIIVPTGIATDNSTKAFFDEVASKGRLASLYDFENRDAIFAGVHRSYKFSLLTLASGVEATRFAFFLSNPLQLADERRRFTLSPADIALINPNTKTCPIFRTGYDAELTKKIYRRVPVLIDEAKGEAGNPWGISFLRMFDMANDSGLFRNHAQLAAAGGRLADMVWTLPDGSRWLPLYEAKMIHHYDHRWASYDPEGESDDVGEAQKRDPNFRAMPRYWVEEREVEARLADKGWARGWLMGWRDICRSTDERTVIASVIPRVAVNHKAPLFFTDAGDRKAAALYGSLCSLPLDFVARQKVGGTSLTFFILKQLPILPPNSYAPADLDFIVPRVLELTYTAWDLQPFARDLGYDGPPFRWDPARRALLRAELDAYYAWLYGLTKDELRYVLDPQDVMGADWPSETFRVLEEKEFKEHGEYRTRRLVLEAWDRFHADGTFDPARTARAA</sequence>
<dbReference type="Gene3D" id="3.40.50.150">
    <property type="entry name" value="Vaccinia Virus protein VP39"/>
    <property type="match status" value="2"/>
</dbReference>
<dbReference type="GO" id="GO:0008168">
    <property type="term" value="F:methyltransferase activity"/>
    <property type="evidence" value="ECO:0007669"/>
    <property type="project" value="UniProtKB-KW"/>
</dbReference>
<gene>
    <name evidence="7" type="ORF">U1T56_07430</name>
</gene>
<dbReference type="PANTHER" id="PTHR33841">
    <property type="entry name" value="DNA METHYLTRANSFERASE YEEA-RELATED"/>
    <property type="match status" value="1"/>
</dbReference>
<dbReference type="PANTHER" id="PTHR33841:SF1">
    <property type="entry name" value="DNA METHYLTRANSFERASE A"/>
    <property type="match status" value="1"/>
</dbReference>
<evidence type="ECO:0000256" key="4">
    <source>
        <dbReference type="ARBA" id="ARBA00022691"/>
    </source>
</evidence>
<name>A0ABU8XPL6_9PROT</name>
<dbReference type="Pfam" id="PF07669">
    <property type="entry name" value="Eco57I"/>
    <property type="match status" value="1"/>
</dbReference>
<dbReference type="EMBL" id="JBBLZC010000005">
    <property type="protein sequence ID" value="MEK0082976.1"/>
    <property type="molecule type" value="Genomic_DNA"/>
</dbReference>
<keyword evidence="4" id="KW-0949">S-adenosyl-L-methionine</keyword>
<keyword evidence="3" id="KW-0808">Transferase</keyword>
<comment type="catalytic activity">
    <reaction evidence="5">
        <text>a 2'-deoxyadenosine in DNA + S-adenosyl-L-methionine = an N(6)-methyl-2'-deoxyadenosine in DNA + S-adenosyl-L-homocysteine + H(+)</text>
        <dbReference type="Rhea" id="RHEA:15197"/>
        <dbReference type="Rhea" id="RHEA-COMP:12418"/>
        <dbReference type="Rhea" id="RHEA-COMP:12419"/>
        <dbReference type="ChEBI" id="CHEBI:15378"/>
        <dbReference type="ChEBI" id="CHEBI:57856"/>
        <dbReference type="ChEBI" id="CHEBI:59789"/>
        <dbReference type="ChEBI" id="CHEBI:90615"/>
        <dbReference type="ChEBI" id="CHEBI:90616"/>
        <dbReference type="EC" id="2.1.1.72"/>
    </reaction>
</comment>
<keyword evidence="2 7" id="KW-0489">Methyltransferase</keyword>
<organism evidence="7 8">
    <name type="scientific">Benzoatithermus flavus</name>
    <dbReference type="NCBI Taxonomy" id="3108223"/>
    <lineage>
        <taxon>Bacteria</taxon>
        <taxon>Pseudomonadati</taxon>
        <taxon>Pseudomonadota</taxon>
        <taxon>Alphaproteobacteria</taxon>
        <taxon>Geminicoccales</taxon>
        <taxon>Geminicoccaceae</taxon>
        <taxon>Benzoatithermus</taxon>
    </lineage>
</organism>
<dbReference type="SUPFAM" id="SSF53335">
    <property type="entry name" value="S-adenosyl-L-methionine-dependent methyltransferases"/>
    <property type="match status" value="1"/>
</dbReference>
<evidence type="ECO:0000313" key="8">
    <source>
        <dbReference type="Proteomes" id="UP001375743"/>
    </source>
</evidence>
<feature type="domain" description="Type II methyltransferase M.TaqI-like" evidence="6">
    <location>
        <begin position="554"/>
        <end position="782"/>
    </location>
</feature>
<dbReference type="InterPro" id="IPR011639">
    <property type="entry name" value="MethylTrfase_TaqI-like_dom"/>
</dbReference>
<dbReference type="CDD" id="cd02440">
    <property type="entry name" value="AdoMet_MTases"/>
    <property type="match status" value="1"/>
</dbReference>
<comment type="caution">
    <text evidence="7">The sequence shown here is derived from an EMBL/GenBank/DDBJ whole genome shotgun (WGS) entry which is preliminary data.</text>
</comment>
<dbReference type="InterPro" id="IPR050953">
    <property type="entry name" value="N4_N6_ade-DNA_methylase"/>
</dbReference>
<dbReference type="GO" id="GO:0032259">
    <property type="term" value="P:methylation"/>
    <property type="evidence" value="ECO:0007669"/>
    <property type="project" value="UniProtKB-KW"/>
</dbReference>
<dbReference type="PRINTS" id="PR00507">
    <property type="entry name" value="N12N6MTFRASE"/>
</dbReference>
<accession>A0ABU8XPL6</accession>
<reference evidence="7 8" key="1">
    <citation type="submission" date="2024-01" db="EMBL/GenBank/DDBJ databases">
        <title>Multi-omics insights into the function and evolution of sodium benzoate biodegradation pathways in Benzoatithermus flavus gen. nov., sp. nov. from hot spring.</title>
        <authorList>
            <person name="Hu C.-J."/>
            <person name="Li W.-J."/>
        </authorList>
    </citation>
    <scope>NUCLEOTIDE SEQUENCE [LARGE SCALE GENOMIC DNA]</scope>
    <source>
        <strain evidence="7 8">SYSU G07066</strain>
    </source>
</reference>
<evidence type="ECO:0000256" key="1">
    <source>
        <dbReference type="ARBA" id="ARBA00011900"/>
    </source>
</evidence>
<evidence type="ECO:0000256" key="2">
    <source>
        <dbReference type="ARBA" id="ARBA00022603"/>
    </source>
</evidence>
<keyword evidence="8" id="KW-1185">Reference proteome</keyword>
<proteinExistence type="predicted"/>
<dbReference type="EC" id="2.1.1.72" evidence="1"/>
<dbReference type="RefSeq" id="WP_418158823.1">
    <property type="nucleotide sequence ID" value="NZ_JBBLZC010000005.1"/>
</dbReference>
<evidence type="ECO:0000256" key="3">
    <source>
        <dbReference type="ARBA" id="ARBA00022679"/>
    </source>
</evidence>
<dbReference type="Proteomes" id="UP001375743">
    <property type="component" value="Unassembled WGS sequence"/>
</dbReference>
<protein>
    <recommendedName>
        <fullName evidence="1">site-specific DNA-methyltransferase (adenine-specific)</fullName>
        <ecNumber evidence="1">2.1.1.72</ecNumber>
    </recommendedName>
</protein>
<evidence type="ECO:0000256" key="5">
    <source>
        <dbReference type="ARBA" id="ARBA00047942"/>
    </source>
</evidence>